<evidence type="ECO:0000256" key="10">
    <source>
        <dbReference type="HAMAP-Rule" id="MF_01470"/>
    </source>
</evidence>
<dbReference type="Gene3D" id="1.20.120.920">
    <property type="entry name" value="CRISPR-associated endonuclease Cas1, C-terminal domain"/>
    <property type="match status" value="1"/>
</dbReference>
<organism evidence="11 12">
    <name type="scientific">Pelagirhabdus alkalitolerans</name>
    <dbReference type="NCBI Taxonomy" id="1612202"/>
    <lineage>
        <taxon>Bacteria</taxon>
        <taxon>Bacillati</taxon>
        <taxon>Bacillota</taxon>
        <taxon>Bacilli</taxon>
        <taxon>Bacillales</taxon>
        <taxon>Bacillaceae</taxon>
        <taxon>Pelagirhabdus</taxon>
    </lineage>
</organism>
<dbReference type="InterPro" id="IPR042211">
    <property type="entry name" value="CRISPR-assoc_Cas1_N"/>
</dbReference>
<gene>
    <name evidence="10" type="primary">cas1</name>
    <name evidence="11" type="ORF">SAMN05421734_102362</name>
</gene>
<dbReference type="GO" id="GO:0004520">
    <property type="term" value="F:DNA endonuclease activity"/>
    <property type="evidence" value="ECO:0007669"/>
    <property type="project" value="InterPro"/>
</dbReference>
<dbReference type="HAMAP" id="MF_01470">
    <property type="entry name" value="Cas1"/>
    <property type="match status" value="1"/>
</dbReference>
<dbReference type="PANTHER" id="PTHR34353">
    <property type="entry name" value="CRISPR-ASSOCIATED ENDONUCLEASE CAS1 1"/>
    <property type="match status" value="1"/>
</dbReference>
<comment type="cofactor">
    <cofactor evidence="10">
        <name>Mg(2+)</name>
        <dbReference type="ChEBI" id="CHEBI:18420"/>
    </cofactor>
    <cofactor evidence="10">
        <name>Mn(2+)</name>
        <dbReference type="ChEBI" id="CHEBI:29035"/>
    </cofactor>
</comment>
<dbReference type="Gene3D" id="3.100.10.20">
    <property type="entry name" value="CRISPR-associated endonuclease Cas1, N-terminal domain"/>
    <property type="match status" value="1"/>
</dbReference>
<evidence type="ECO:0000313" key="12">
    <source>
        <dbReference type="Proteomes" id="UP000242949"/>
    </source>
</evidence>
<dbReference type="RefSeq" id="WP_090793450.1">
    <property type="nucleotide sequence ID" value="NZ_FMYI01000002.1"/>
</dbReference>
<comment type="subunit">
    <text evidence="9 10">Homodimer, forms a heterotetramer with a Cas2 homodimer.</text>
</comment>
<keyword evidence="3 10" id="KW-0255">Endonuclease</keyword>
<dbReference type="GO" id="GO:0003677">
    <property type="term" value="F:DNA binding"/>
    <property type="evidence" value="ECO:0007669"/>
    <property type="project" value="UniProtKB-KW"/>
</dbReference>
<dbReference type="GO" id="GO:0043571">
    <property type="term" value="P:maintenance of CRISPR repeat elements"/>
    <property type="evidence" value="ECO:0007669"/>
    <property type="project" value="UniProtKB-UniRule"/>
</dbReference>
<evidence type="ECO:0000256" key="7">
    <source>
        <dbReference type="ARBA" id="ARBA00023125"/>
    </source>
</evidence>
<dbReference type="Proteomes" id="UP000242949">
    <property type="component" value="Unassembled WGS sequence"/>
</dbReference>
<dbReference type="Pfam" id="PF01867">
    <property type="entry name" value="Cas_Cas1"/>
    <property type="match status" value="1"/>
</dbReference>
<evidence type="ECO:0000256" key="2">
    <source>
        <dbReference type="ARBA" id="ARBA00022723"/>
    </source>
</evidence>
<keyword evidence="4 10" id="KW-0378">Hydrolase</keyword>
<protein>
    <recommendedName>
        <fullName evidence="10">CRISPR-associated endonuclease Cas1</fullName>
        <ecNumber evidence="10">3.1.-.-</ecNumber>
    </recommendedName>
</protein>
<keyword evidence="6 10" id="KW-0051">Antiviral defense</keyword>
<evidence type="ECO:0000256" key="9">
    <source>
        <dbReference type="ARBA" id="ARBA00038592"/>
    </source>
</evidence>
<evidence type="ECO:0000256" key="1">
    <source>
        <dbReference type="ARBA" id="ARBA00022722"/>
    </source>
</evidence>
<dbReference type="OrthoDB" id="9803119at2"/>
<evidence type="ECO:0000256" key="3">
    <source>
        <dbReference type="ARBA" id="ARBA00022759"/>
    </source>
</evidence>
<dbReference type="InterPro" id="IPR019855">
    <property type="entry name" value="CRISPR-assoc_Cas1_NMENI"/>
</dbReference>
<keyword evidence="7 10" id="KW-0238">DNA-binding</keyword>
<comment type="function">
    <text evidence="10">CRISPR (clustered regularly interspaced short palindromic repeat), is an adaptive immune system that provides protection against mobile genetic elements (viruses, transposable elements and conjugative plasmids). CRISPR clusters contain spacers, sequences complementary to antecedent mobile elements, and target invading nucleic acids. CRISPR clusters are transcribed and processed into CRISPR RNA (crRNA). Acts as a dsDNA endonuclease. Involved in the integration of spacer DNA into the CRISPR cassette.</text>
</comment>
<dbReference type="CDD" id="cd09720">
    <property type="entry name" value="Cas1_II"/>
    <property type="match status" value="1"/>
</dbReference>
<evidence type="ECO:0000256" key="5">
    <source>
        <dbReference type="ARBA" id="ARBA00022842"/>
    </source>
</evidence>
<feature type="binding site" evidence="10">
    <location>
        <position position="148"/>
    </location>
    <ligand>
        <name>Mn(2+)</name>
        <dbReference type="ChEBI" id="CHEBI:29035"/>
    </ligand>
</feature>
<keyword evidence="8 10" id="KW-0464">Manganese</keyword>
<proteinExistence type="inferred from homology"/>
<evidence type="ECO:0000256" key="8">
    <source>
        <dbReference type="ARBA" id="ARBA00023211"/>
    </source>
</evidence>
<dbReference type="GO" id="GO:0016787">
    <property type="term" value="F:hydrolase activity"/>
    <property type="evidence" value="ECO:0007669"/>
    <property type="project" value="UniProtKB-KW"/>
</dbReference>
<dbReference type="AlphaFoldDB" id="A0A1G6H8C9"/>
<feature type="binding site" evidence="10">
    <location>
        <position position="204"/>
    </location>
    <ligand>
        <name>Mn(2+)</name>
        <dbReference type="ChEBI" id="CHEBI:29035"/>
    </ligand>
</feature>
<evidence type="ECO:0000256" key="6">
    <source>
        <dbReference type="ARBA" id="ARBA00023118"/>
    </source>
</evidence>
<evidence type="ECO:0000313" key="11">
    <source>
        <dbReference type="EMBL" id="SDB90539.1"/>
    </source>
</evidence>
<dbReference type="GO" id="GO:0046872">
    <property type="term" value="F:metal ion binding"/>
    <property type="evidence" value="ECO:0007669"/>
    <property type="project" value="UniProtKB-UniRule"/>
</dbReference>
<dbReference type="STRING" id="1612202.SAMN05421734_102362"/>
<dbReference type="NCBIfam" id="TIGR03639">
    <property type="entry name" value="cas1_NMENI"/>
    <property type="match status" value="1"/>
</dbReference>
<dbReference type="EC" id="3.1.-.-" evidence="10"/>
<dbReference type="InterPro" id="IPR002729">
    <property type="entry name" value="CRISPR-assoc_Cas1"/>
</dbReference>
<feature type="binding site" evidence="10">
    <location>
        <position position="219"/>
    </location>
    <ligand>
        <name>Mn(2+)</name>
        <dbReference type="ChEBI" id="CHEBI:29035"/>
    </ligand>
</feature>
<accession>A0A1G6H8C9</accession>
<keyword evidence="2 10" id="KW-0479">Metal-binding</keyword>
<reference evidence="12" key="1">
    <citation type="submission" date="2016-09" db="EMBL/GenBank/DDBJ databases">
        <authorList>
            <person name="Varghese N."/>
            <person name="Submissions S."/>
        </authorList>
    </citation>
    <scope>NUCLEOTIDE SEQUENCE [LARGE SCALE GENOMIC DNA]</scope>
    <source>
        <strain evidence="12">S5</strain>
    </source>
</reference>
<keyword evidence="12" id="KW-1185">Reference proteome</keyword>
<dbReference type="NCBIfam" id="TIGR00287">
    <property type="entry name" value="cas1"/>
    <property type="match status" value="1"/>
</dbReference>
<sequence>MGWRTVVVNQHSKLAYKNNALIFKTSMKQEVIHLSEIDILILETTDITLTTMLLKRLVDENILVIFCDDKRLPSAKLMPYYPRHDSSLQLSKQVFWNEQTRKVVWTEVISQKIYNQHLYLRQLEHYEKSQSILNLYDGLELFDPTNREGHAARLYFQSLFNNSFSRELQTVVNAALDYGYTLIMSLFAREIVKSGCLTQFGIKHANQFNDFNLASDIMEPFRPIVDQIVYENREKEFPSIKRELFTLFTNNYVYKYQEMYLTNIVQDYTKKVIKVLNGEADLCEIPEFKI</sequence>
<comment type="similarity">
    <text evidence="10">Belongs to the CRISPR-associated endonuclease Cas1 family.</text>
</comment>
<dbReference type="GO" id="GO:0051607">
    <property type="term" value="P:defense response to virus"/>
    <property type="evidence" value="ECO:0007669"/>
    <property type="project" value="UniProtKB-UniRule"/>
</dbReference>
<dbReference type="EMBL" id="FMYI01000002">
    <property type="protein sequence ID" value="SDB90539.1"/>
    <property type="molecule type" value="Genomic_DNA"/>
</dbReference>
<dbReference type="InterPro" id="IPR042206">
    <property type="entry name" value="CRISPR-assoc_Cas1_C"/>
</dbReference>
<name>A0A1G6H8C9_9BACI</name>
<dbReference type="PANTHER" id="PTHR34353:SF2">
    <property type="entry name" value="CRISPR-ASSOCIATED ENDONUCLEASE CAS1 1"/>
    <property type="match status" value="1"/>
</dbReference>
<keyword evidence="5 10" id="KW-0460">Magnesium</keyword>
<keyword evidence="1 10" id="KW-0540">Nuclease</keyword>
<evidence type="ECO:0000256" key="4">
    <source>
        <dbReference type="ARBA" id="ARBA00022801"/>
    </source>
</evidence>
<dbReference type="InterPro" id="IPR050646">
    <property type="entry name" value="Cas1"/>
</dbReference>